<dbReference type="OrthoDB" id="660602at2"/>
<evidence type="ECO:0000313" key="2">
    <source>
        <dbReference type="EMBL" id="ACU63571.1"/>
    </source>
</evidence>
<sequence length="235" mass="25145">MVKSLFLVLLAVCLYPVFLFGRTDSLPGKYFSLGAKRAGICFGNAPVYTGFRFNLINKNVKQTNILDVCFFSLGEDSLHTSNGLSLMLTGGAQHKSNGLMIAPVGVGINIENGVALTGLLNAFDKLNGYGLGFMMFGGTLNGLGTAFLIMRRTPADTIGGRINGMAVGVFRIDVGEVRGVSVAFLNNTKAHSGFAIGGYNKTNKLKGVQLGLYNVALNNPRGFRRLPLLNMHFGK</sequence>
<reference evidence="3" key="1">
    <citation type="submission" date="2009-08" db="EMBL/GenBank/DDBJ databases">
        <title>The complete genome of Chitinophaga pinensis DSM 2588.</title>
        <authorList>
            <consortium name="US DOE Joint Genome Institute (JGI-PGF)"/>
            <person name="Lucas S."/>
            <person name="Copeland A."/>
            <person name="Lapidus A."/>
            <person name="Glavina del Rio T."/>
            <person name="Dalin E."/>
            <person name="Tice H."/>
            <person name="Bruce D."/>
            <person name="Goodwin L."/>
            <person name="Pitluck S."/>
            <person name="Kyrpides N."/>
            <person name="Mavromatis K."/>
            <person name="Ivanova N."/>
            <person name="Mikhailova N."/>
            <person name="Sims D."/>
            <person name="Meinche L."/>
            <person name="Brettin T."/>
            <person name="Detter J.C."/>
            <person name="Han C."/>
            <person name="Larimer F."/>
            <person name="Land M."/>
            <person name="Hauser L."/>
            <person name="Markowitz V."/>
            <person name="Cheng J.-F."/>
            <person name="Hugenholtz P."/>
            <person name="Woyke T."/>
            <person name="Wu D."/>
            <person name="Spring S."/>
            <person name="Klenk H.-P."/>
            <person name="Eisen J.A."/>
        </authorList>
    </citation>
    <scope>NUCLEOTIDE SEQUENCE [LARGE SCALE GENOMIC DNA]</scope>
    <source>
        <strain evidence="3">ATCC 43595 / DSM 2588 / LMG 13176 / NBRC 15968 / NCIMB 11800 / UQM 2034</strain>
    </source>
</reference>
<dbReference type="EMBL" id="CP001699">
    <property type="protein sequence ID" value="ACU63571.1"/>
    <property type="molecule type" value="Genomic_DNA"/>
</dbReference>
<dbReference type="RefSeq" id="WP_012793736.1">
    <property type="nucleotide sequence ID" value="NC_013132.1"/>
</dbReference>
<dbReference type="Proteomes" id="UP000002215">
    <property type="component" value="Chromosome"/>
</dbReference>
<dbReference type="AlphaFoldDB" id="A0A979GA15"/>
<accession>A0A979GA15</accession>
<evidence type="ECO:0000313" key="3">
    <source>
        <dbReference type="Proteomes" id="UP000002215"/>
    </source>
</evidence>
<keyword evidence="1" id="KW-1133">Transmembrane helix</keyword>
<name>A0A979GA15_CHIPD</name>
<proteinExistence type="predicted"/>
<protein>
    <submittedName>
        <fullName evidence="2">Uncharacterized protein</fullName>
    </submittedName>
</protein>
<dbReference type="KEGG" id="cpi:Cpin_6163"/>
<feature type="transmembrane region" description="Helical" evidence="1">
    <location>
        <begin position="129"/>
        <end position="149"/>
    </location>
</feature>
<evidence type="ECO:0000256" key="1">
    <source>
        <dbReference type="SAM" id="Phobius"/>
    </source>
</evidence>
<keyword evidence="1" id="KW-0812">Transmembrane</keyword>
<organism evidence="2 3">
    <name type="scientific">Chitinophaga pinensis (strain ATCC 43595 / DSM 2588 / LMG 13176 / NBRC 15968 / NCIMB 11800 / UQM 2034)</name>
    <dbReference type="NCBI Taxonomy" id="485918"/>
    <lineage>
        <taxon>Bacteria</taxon>
        <taxon>Pseudomonadati</taxon>
        <taxon>Bacteroidota</taxon>
        <taxon>Chitinophagia</taxon>
        <taxon>Chitinophagales</taxon>
        <taxon>Chitinophagaceae</taxon>
        <taxon>Chitinophaga</taxon>
    </lineage>
</organism>
<keyword evidence="1" id="KW-0472">Membrane</keyword>
<reference evidence="2 3" key="2">
    <citation type="journal article" date="2010" name="Stand. Genomic Sci.">
        <title>Complete genome sequence of Chitinophaga pinensis type strain (UQM 2034).</title>
        <authorList>
            <person name="Glavina Del Rio T."/>
            <person name="Abt B."/>
            <person name="Spring S."/>
            <person name="Lapidus A."/>
            <person name="Nolan M."/>
            <person name="Tice H."/>
            <person name="Copeland A."/>
            <person name="Cheng J.F."/>
            <person name="Chen F."/>
            <person name="Bruce D."/>
            <person name="Goodwin L."/>
            <person name="Pitluck S."/>
            <person name="Ivanova N."/>
            <person name="Mavromatis K."/>
            <person name="Mikhailova N."/>
            <person name="Pati A."/>
            <person name="Chen A."/>
            <person name="Palaniappan K."/>
            <person name="Land M."/>
            <person name="Hauser L."/>
            <person name="Chang Y.J."/>
            <person name="Jeffries C.D."/>
            <person name="Chain P."/>
            <person name="Saunders E."/>
            <person name="Detter J.C."/>
            <person name="Brettin T."/>
            <person name="Rohde M."/>
            <person name="Goker M."/>
            <person name="Bristow J."/>
            <person name="Eisen J.A."/>
            <person name="Markowitz V."/>
            <person name="Hugenholtz P."/>
            <person name="Kyrpides N.C."/>
            <person name="Klenk H.P."/>
            <person name="Lucas S."/>
        </authorList>
    </citation>
    <scope>NUCLEOTIDE SEQUENCE [LARGE SCALE GENOMIC DNA]</scope>
    <source>
        <strain evidence="3">ATCC 43595 / DSM 2588 / LMG 13176 / NBRC 15968 / NCIMB 11800 / UQM 2034</strain>
    </source>
</reference>
<gene>
    <name evidence="2" type="ordered locus">Cpin_6163</name>
</gene>